<dbReference type="InterPro" id="IPR011251">
    <property type="entry name" value="Luciferase-like_dom"/>
</dbReference>
<reference evidence="3" key="1">
    <citation type="journal article" date="2019" name="Int. J. Syst. Evol. Microbiol.">
        <title>The Global Catalogue of Microorganisms (GCM) 10K type strain sequencing project: providing services to taxonomists for standard genome sequencing and annotation.</title>
        <authorList>
            <consortium name="The Broad Institute Genomics Platform"/>
            <consortium name="The Broad Institute Genome Sequencing Center for Infectious Disease"/>
            <person name="Wu L."/>
            <person name="Ma J."/>
        </authorList>
    </citation>
    <scope>NUCLEOTIDE SEQUENCE [LARGE SCALE GENOMIC DNA]</scope>
    <source>
        <strain evidence="3">CGMCC 4.7178</strain>
    </source>
</reference>
<dbReference type="NCBIfam" id="TIGR03620">
    <property type="entry name" value="F420_MSMEG_4141"/>
    <property type="match status" value="1"/>
</dbReference>
<protein>
    <submittedName>
        <fullName evidence="2">LLM class F420-dependent oxidoreductase</fullName>
    </submittedName>
</protein>
<comment type="caution">
    <text evidence="2">The sequence shown here is derived from an EMBL/GenBank/DDBJ whole genome shotgun (WGS) entry which is preliminary data.</text>
</comment>
<dbReference type="Gene3D" id="3.20.20.30">
    <property type="entry name" value="Luciferase-like domain"/>
    <property type="match status" value="1"/>
</dbReference>
<dbReference type="InterPro" id="IPR050766">
    <property type="entry name" value="Bact_Lucif_Oxidored"/>
</dbReference>
<dbReference type="Pfam" id="PF00296">
    <property type="entry name" value="Bac_luciferase"/>
    <property type="match status" value="1"/>
</dbReference>
<dbReference type="RefSeq" id="WP_189035599.1">
    <property type="nucleotide sequence ID" value="NZ_BMMP01000002.1"/>
</dbReference>
<dbReference type="Proteomes" id="UP000631535">
    <property type="component" value="Unassembled WGS sequence"/>
</dbReference>
<sequence length="299" mass="31947">MTSSEHSERFGRIGLWNTALGSTDPSRRAEITQVAAEIEELGYGALWIGGSPGLDQAEPLLAATSRITVGTSILNIWQHEARDVAAGHARLDAEHGGRFVLGLGVSHAEAVTDPRAKEELRQRPYTAMRSYLDALDAAPRPVPASGRALAALGPKMLGLARERALGALPYLVTEEHTARAREALGPGALLAPELKVVLETDPGRARTVARAYLERYLGLANYRNSLLRLGFTEEDFAGGGSDRLLDAVYALGDTDTVRERVEAFLAAGADHVALQVVTADVPHALPLAEWRALASALPL</sequence>
<dbReference type="InterPro" id="IPR019922">
    <property type="entry name" value="Lucif-like_OxRdatse_MSMEG_4141"/>
</dbReference>
<feature type="domain" description="Luciferase-like" evidence="1">
    <location>
        <begin position="21"/>
        <end position="271"/>
    </location>
</feature>
<evidence type="ECO:0000313" key="3">
    <source>
        <dbReference type="Proteomes" id="UP000631535"/>
    </source>
</evidence>
<dbReference type="InterPro" id="IPR036661">
    <property type="entry name" value="Luciferase-like_sf"/>
</dbReference>
<dbReference type="SUPFAM" id="SSF51679">
    <property type="entry name" value="Bacterial luciferase-like"/>
    <property type="match status" value="1"/>
</dbReference>
<proteinExistence type="predicted"/>
<evidence type="ECO:0000313" key="2">
    <source>
        <dbReference type="EMBL" id="GGO43754.1"/>
    </source>
</evidence>
<evidence type="ECO:0000259" key="1">
    <source>
        <dbReference type="Pfam" id="PF00296"/>
    </source>
</evidence>
<dbReference type="PANTHER" id="PTHR30137">
    <property type="entry name" value="LUCIFERASE-LIKE MONOOXYGENASE"/>
    <property type="match status" value="1"/>
</dbReference>
<organism evidence="2 3">
    <name type="scientific">Streptomyces daqingensis</name>
    <dbReference type="NCBI Taxonomy" id="1472640"/>
    <lineage>
        <taxon>Bacteria</taxon>
        <taxon>Bacillati</taxon>
        <taxon>Actinomycetota</taxon>
        <taxon>Actinomycetes</taxon>
        <taxon>Kitasatosporales</taxon>
        <taxon>Streptomycetaceae</taxon>
        <taxon>Streptomyces</taxon>
    </lineage>
</organism>
<dbReference type="PANTHER" id="PTHR30137:SF18">
    <property type="entry name" value="CONSERVED PROTEIN"/>
    <property type="match status" value="1"/>
</dbReference>
<accession>A0ABQ2LV85</accession>
<keyword evidence="3" id="KW-1185">Reference proteome</keyword>
<name>A0ABQ2LV85_9ACTN</name>
<dbReference type="EMBL" id="BMMP01000002">
    <property type="protein sequence ID" value="GGO43754.1"/>
    <property type="molecule type" value="Genomic_DNA"/>
</dbReference>
<gene>
    <name evidence="2" type="ORF">GCM10012287_07660</name>
</gene>